<accession>A0ABD1HBB7</accession>
<evidence type="ECO:0000313" key="2">
    <source>
        <dbReference type="EMBL" id="KAL1553454.1"/>
    </source>
</evidence>
<gene>
    <name evidence="2" type="ORF">AAHA92_14129</name>
</gene>
<feature type="region of interest" description="Disordered" evidence="1">
    <location>
        <begin position="1"/>
        <end position="26"/>
    </location>
</feature>
<protein>
    <submittedName>
        <fullName evidence="2">Uncharacterized protein</fullName>
    </submittedName>
</protein>
<name>A0ABD1HBB7_SALDI</name>
<dbReference type="PANTHER" id="PTHR33349:SF41">
    <property type="entry name" value="EMB|CAB62594.1"/>
    <property type="match status" value="1"/>
</dbReference>
<feature type="compositionally biased region" description="Polar residues" evidence="1">
    <location>
        <begin position="106"/>
        <end position="115"/>
    </location>
</feature>
<organism evidence="2 3">
    <name type="scientific">Salvia divinorum</name>
    <name type="common">Maria pastora</name>
    <name type="synonym">Diviner's sage</name>
    <dbReference type="NCBI Taxonomy" id="28513"/>
    <lineage>
        <taxon>Eukaryota</taxon>
        <taxon>Viridiplantae</taxon>
        <taxon>Streptophyta</taxon>
        <taxon>Embryophyta</taxon>
        <taxon>Tracheophyta</taxon>
        <taxon>Spermatophyta</taxon>
        <taxon>Magnoliopsida</taxon>
        <taxon>eudicotyledons</taxon>
        <taxon>Gunneridae</taxon>
        <taxon>Pentapetalae</taxon>
        <taxon>asterids</taxon>
        <taxon>lamiids</taxon>
        <taxon>Lamiales</taxon>
        <taxon>Lamiaceae</taxon>
        <taxon>Nepetoideae</taxon>
        <taxon>Mentheae</taxon>
        <taxon>Salviinae</taxon>
        <taxon>Salvia</taxon>
        <taxon>Salvia subgen. Calosphace</taxon>
    </lineage>
</organism>
<dbReference type="AlphaFoldDB" id="A0ABD1HBB7"/>
<feature type="compositionally biased region" description="Polar residues" evidence="1">
    <location>
        <begin position="85"/>
        <end position="98"/>
    </location>
</feature>
<feature type="region of interest" description="Disordered" evidence="1">
    <location>
        <begin position="58"/>
        <end position="172"/>
    </location>
</feature>
<evidence type="ECO:0000256" key="1">
    <source>
        <dbReference type="SAM" id="MobiDB-lite"/>
    </source>
</evidence>
<feature type="compositionally biased region" description="Low complexity" evidence="1">
    <location>
        <begin position="138"/>
        <end position="149"/>
    </location>
</feature>
<dbReference type="PANTHER" id="PTHR33349">
    <property type="entry name" value="EMB|CAB62594.1"/>
    <property type="match status" value="1"/>
</dbReference>
<reference evidence="2 3" key="1">
    <citation type="submission" date="2024-06" db="EMBL/GenBank/DDBJ databases">
        <title>A chromosome level genome sequence of Diviner's sage (Salvia divinorum).</title>
        <authorList>
            <person name="Ford S.A."/>
            <person name="Ro D.-K."/>
            <person name="Ness R.W."/>
            <person name="Phillips M.A."/>
        </authorList>
    </citation>
    <scope>NUCLEOTIDE SEQUENCE [LARGE SCALE GENOMIC DNA]</scope>
    <source>
        <strain evidence="2">SAF-2024a</strain>
        <tissue evidence="2">Leaf</tissue>
    </source>
</reference>
<proteinExistence type="predicted"/>
<dbReference type="Proteomes" id="UP001567538">
    <property type="component" value="Unassembled WGS sequence"/>
</dbReference>
<evidence type="ECO:0000313" key="3">
    <source>
        <dbReference type="Proteomes" id="UP001567538"/>
    </source>
</evidence>
<keyword evidence="3" id="KW-1185">Reference proteome</keyword>
<dbReference type="EMBL" id="JBEAFC010000006">
    <property type="protein sequence ID" value="KAL1553454.1"/>
    <property type="molecule type" value="Genomic_DNA"/>
</dbReference>
<sequence length="307" mass="34078">MAKSMINAPTKQKKIKPEPGLQRRNSTGGAALLFSEPIHIPNYLRVSIGSCHDLCKYGSRRDSSAESATSRNRYTKTEPKYKTKNMATSTSGTQNSVPRKQETSKNRATSATKNSLARKHETSKSTCNAGRNNRSKRVSSLPSRSLPESSKTRRSKSFPTKKVPKAESEKLLQGSECCNKSEHCGQTIDEKIIHVVETNDHNQNQNQNEDVDDQTIDSAITDACCSTKLELKEEGVVEAETKVGGDRWKEIRLRRVVSEGDSDHMKKECMRVVFVGKNKVKAPVDSFETLMTTTQDSRDSTESSSSS</sequence>
<comment type="caution">
    <text evidence="2">The sequence shown here is derived from an EMBL/GenBank/DDBJ whole genome shotgun (WGS) entry which is preliminary data.</text>
</comment>